<protein>
    <submittedName>
        <fullName evidence="1">Uncharacterized protein</fullName>
    </submittedName>
</protein>
<reference evidence="1 2" key="1">
    <citation type="submission" date="2020-04" db="EMBL/GenBank/DDBJ databases">
        <authorList>
            <person name="De Canck E."/>
        </authorList>
    </citation>
    <scope>NUCLEOTIDE SEQUENCE [LARGE SCALE GENOMIC DNA]</scope>
    <source>
        <strain evidence="1 2">LMG 6000</strain>
    </source>
</reference>
<name>A0A6S7FAE0_9BURK</name>
<evidence type="ECO:0000313" key="2">
    <source>
        <dbReference type="Proteomes" id="UP000494183"/>
    </source>
</evidence>
<organism evidence="1 2">
    <name type="scientific">Achromobacter insolitus</name>
    <dbReference type="NCBI Taxonomy" id="217204"/>
    <lineage>
        <taxon>Bacteria</taxon>
        <taxon>Pseudomonadati</taxon>
        <taxon>Pseudomonadota</taxon>
        <taxon>Betaproteobacteria</taxon>
        <taxon>Burkholderiales</taxon>
        <taxon>Alcaligenaceae</taxon>
        <taxon>Achromobacter</taxon>
    </lineage>
</organism>
<evidence type="ECO:0000313" key="1">
    <source>
        <dbReference type="EMBL" id="CAB3931586.1"/>
    </source>
</evidence>
<accession>A0A6S7FAE0</accession>
<dbReference type="RefSeq" id="WP_175201628.1">
    <property type="nucleotide sequence ID" value="NZ_CADILH010000003.1"/>
</dbReference>
<sequence length="183" mass="19971">MNEPVKPFRKPAGNWAPYGPEHIDPEVPASVYETIGKIVTQWAKLDDYSVKYLVQEIGTDAGVAHALVGRMDCLTALDKLKKIARFRQHKEAEKGAVDLAKMLAPLREMRNILAHSSLVGVSKQSKALVFSDHSGAFLDDEGKLCVPSAAIMPEKLSEGLLRLNIIAGVLLETLGKRASSPEK</sequence>
<dbReference type="Proteomes" id="UP000494183">
    <property type="component" value="Unassembled WGS sequence"/>
</dbReference>
<proteinExistence type="predicted"/>
<gene>
    <name evidence="1" type="ORF">LMG6000_02228</name>
</gene>
<dbReference type="AlphaFoldDB" id="A0A6S7FAE0"/>
<dbReference type="EMBL" id="CADILH010000003">
    <property type="protein sequence ID" value="CAB3931586.1"/>
    <property type="molecule type" value="Genomic_DNA"/>
</dbReference>
<keyword evidence="2" id="KW-1185">Reference proteome</keyword>